<keyword evidence="1" id="KW-0812">Transmembrane</keyword>
<dbReference type="Proteomes" id="UP001352263">
    <property type="component" value="Unassembled WGS sequence"/>
</dbReference>
<evidence type="ECO:0000256" key="1">
    <source>
        <dbReference type="SAM" id="Phobius"/>
    </source>
</evidence>
<evidence type="ECO:0008006" key="4">
    <source>
        <dbReference type="Google" id="ProtNLM"/>
    </source>
</evidence>
<feature type="transmembrane region" description="Helical" evidence="1">
    <location>
        <begin position="70"/>
        <end position="90"/>
    </location>
</feature>
<accession>A0ABU6J437</accession>
<feature type="transmembrane region" description="Helical" evidence="1">
    <location>
        <begin position="102"/>
        <end position="122"/>
    </location>
</feature>
<proteinExistence type="predicted"/>
<keyword evidence="3" id="KW-1185">Reference proteome</keyword>
<organism evidence="2 3">
    <name type="scientific">Noviherbaspirillum album</name>
    <dbReference type="NCBI Taxonomy" id="3080276"/>
    <lineage>
        <taxon>Bacteria</taxon>
        <taxon>Pseudomonadati</taxon>
        <taxon>Pseudomonadota</taxon>
        <taxon>Betaproteobacteria</taxon>
        <taxon>Burkholderiales</taxon>
        <taxon>Oxalobacteraceae</taxon>
        <taxon>Noviherbaspirillum</taxon>
    </lineage>
</organism>
<comment type="caution">
    <text evidence="2">The sequence shown here is derived from an EMBL/GenBank/DDBJ whole genome shotgun (WGS) entry which is preliminary data.</text>
</comment>
<gene>
    <name evidence="2" type="ORF">RY831_02940</name>
</gene>
<protein>
    <recommendedName>
        <fullName evidence="4">Transmembrane protein</fullName>
    </recommendedName>
</protein>
<reference evidence="2 3" key="1">
    <citation type="submission" date="2023-10" db="EMBL/GenBank/DDBJ databases">
        <title>Noviherbaspirillum sp. CPCC 100848 genome assembly.</title>
        <authorList>
            <person name="Li X.Y."/>
            <person name="Fang X.M."/>
        </authorList>
    </citation>
    <scope>NUCLEOTIDE SEQUENCE [LARGE SCALE GENOMIC DNA]</scope>
    <source>
        <strain evidence="2 3">CPCC 100848</strain>
    </source>
</reference>
<name>A0ABU6J437_9BURK</name>
<feature type="transmembrane region" description="Helical" evidence="1">
    <location>
        <begin position="128"/>
        <end position="146"/>
    </location>
</feature>
<feature type="transmembrane region" description="Helical" evidence="1">
    <location>
        <begin position="15"/>
        <end position="36"/>
    </location>
</feature>
<dbReference type="RefSeq" id="WP_326504847.1">
    <property type="nucleotide sequence ID" value="NZ_JAWIIV010000002.1"/>
</dbReference>
<dbReference type="EMBL" id="JAWIIV010000002">
    <property type="protein sequence ID" value="MEC4718092.1"/>
    <property type="molecule type" value="Genomic_DNA"/>
</dbReference>
<evidence type="ECO:0000313" key="3">
    <source>
        <dbReference type="Proteomes" id="UP001352263"/>
    </source>
</evidence>
<keyword evidence="1" id="KW-1133">Transmembrane helix</keyword>
<evidence type="ECO:0000313" key="2">
    <source>
        <dbReference type="EMBL" id="MEC4718092.1"/>
    </source>
</evidence>
<sequence>MSLIMVMMPHRSKPLSSIILTMGGVILMGLGLYFIFIRPPVLPEDPRYMGTTLEQIQVNLPGLLVWLKRVFWVMGGFMFASGLLTCHVAVTSFRSRTTGAAWIVAGTGLASIGLMSVVNFIIASDFKWLIFIFTLPWVVSLALYAGEADDSTKSS</sequence>
<keyword evidence="1" id="KW-0472">Membrane</keyword>